<dbReference type="Proteomes" id="UP000284178">
    <property type="component" value="Unassembled WGS sequence"/>
</dbReference>
<name>A0A412G5N8_9FIRM</name>
<organism evidence="1 2">
    <name type="scientific">Holdemania filiformis</name>
    <dbReference type="NCBI Taxonomy" id="61171"/>
    <lineage>
        <taxon>Bacteria</taxon>
        <taxon>Bacillati</taxon>
        <taxon>Bacillota</taxon>
        <taxon>Erysipelotrichia</taxon>
        <taxon>Erysipelotrichales</taxon>
        <taxon>Erysipelotrichaceae</taxon>
        <taxon>Holdemania</taxon>
    </lineage>
</organism>
<dbReference type="RefSeq" id="WP_006059009.1">
    <property type="nucleotide sequence ID" value="NZ_CABJCV010000002.1"/>
</dbReference>
<reference evidence="1 2" key="1">
    <citation type="submission" date="2018-08" db="EMBL/GenBank/DDBJ databases">
        <title>A genome reference for cultivated species of the human gut microbiota.</title>
        <authorList>
            <person name="Zou Y."/>
            <person name="Xue W."/>
            <person name="Luo G."/>
        </authorList>
    </citation>
    <scope>NUCLEOTIDE SEQUENCE [LARGE SCALE GENOMIC DNA]</scope>
    <source>
        <strain evidence="1 2">AF24-29</strain>
    </source>
</reference>
<protein>
    <submittedName>
        <fullName evidence="1">Uncharacterized protein</fullName>
    </submittedName>
</protein>
<comment type="caution">
    <text evidence="1">The sequence shown here is derived from an EMBL/GenBank/DDBJ whole genome shotgun (WGS) entry which is preliminary data.</text>
</comment>
<evidence type="ECO:0000313" key="2">
    <source>
        <dbReference type="Proteomes" id="UP000284178"/>
    </source>
</evidence>
<proteinExistence type="predicted"/>
<keyword evidence="2" id="KW-1185">Reference proteome</keyword>
<evidence type="ECO:0000313" key="1">
    <source>
        <dbReference type="EMBL" id="RGR76342.1"/>
    </source>
</evidence>
<dbReference type="EMBL" id="QRUP01000002">
    <property type="protein sequence ID" value="RGR76342.1"/>
    <property type="molecule type" value="Genomic_DNA"/>
</dbReference>
<sequence length="69" mass="7683">MERYSAIKQLAVTSAELIEQVQFDDHQGKPEKIEPLLARIITLALAASADPEALKTSLFQKENTEKGEK</sequence>
<dbReference type="GeneID" id="83014381"/>
<gene>
    <name evidence="1" type="ORF">DWY25_03025</name>
</gene>
<dbReference type="AlphaFoldDB" id="A0A412G5N8"/>
<accession>A0A412G5N8</accession>